<protein>
    <submittedName>
        <fullName evidence="2">Uncharacterized protein</fullName>
    </submittedName>
</protein>
<proteinExistence type="predicted"/>
<keyword evidence="1" id="KW-0472">Membrane</keyword>
<evidence type="ECO:0000256" key="1">
    <source>
        <dbReference type="SAM" id="Phobius"/>
    </source>
</evidence>
<name>A0ABV9Y429_9PSEU</name>
<keyword evidence="1" id="KW-1133">Transmembrane helix</keyword>
<reference evidence="3" key="1">
    <citation type="journal article" date="2019" name="Int. J. Syst. Evol. Microbiol.">
        <title>The Global Catalogue of Microorganisms (GCM) 10K type strain sequencing project: providing services to taxonomists for standard genome sequencing and annotation.</title>
        <authorList>
            <consortium name="The Broad Institute Genomics Platform"/>
            <consortium name="The Broad Institute Genome Sequencing Center for Infectious Disease"/>
            <person name="Wu L."/>
            <person name="Ma J."/>
        </authorList>
    </citation>
    <scope>NUCLEOTIDE SEQUENCE [LARGE SCALE GENOMIC DNA]</scope>
    <source>
        <strain evidence="3">KCTC 12848</strain>
    </source>
</reference>
<organism evidence="2 3">
    <name type="scientific">Saccharothrix xinjiangensis</name>
    <dbReference type="NCBI Taxonomy" id="204798"/>
    <lineage>
        <taxon>Bacteria</taxon>
        <taxon>Bacillati</taxon>
        <taxon>Actinomycetota</taxon>
        <taxon>Actinomycetes</taxon>
        <taxon>Pseudonocardiales</taxon>
        <taxon>Pseudonocardiaceae</taxon>
        <taxon>Saccharothrix</taxon>
    </lineage>
</organism>
<gene>
    <name evidence="2" type="ORF">ACFPFM_21295</name>
</gene>
<dbReference type="EMBL" id="JBHSJB010000018">
    <property type="protein sequence ID" value="MFC5056282.1"/>
    <property type="molecule type" value="Genomic_DNA"/>
</dbReference>
<accession>A0ABV9Y429</accession>
<feature type="transmembrane region" description="Helical" evidence="1">
    <location>
        <begin position="9"/>
        <end position="30"/>
    </location>
</feature>
<dbReference type="RefSeq" id="WP_344040670.1">
    <property type="nucleotide sequence ID" value="NZ_BAAAKE010000024.1"/>
</dbReference>
<evidence type="ECO:0000313" key="2">
    <source>
        <dbReference type="EMBL" id="MFC5056282.1"/>
    </source>
</evidence>
<keyword evidence="3" id="KW-1185">Reference proteome</keyword>
<keyword evidence="1" id="KW-0812">Transmembrane</keyword>
<comment type="caution">
    <text evidence="2">The sequence shown here is derived from an EMBL/GenBank/DDBJ whole genome shotgun (WGS) entry which is preliminary data.</text>
</comment>
<dbReference type="Proteomes" id="UP001595833">
    <property type="component" value="Unassembled WGS sequence"/>
</dbReference>
<sequence>MSRTSPRPWVLAVAAVVTSGIVVLVGFIGYRVVGVGVSGSMEGAAAAKSGTGELRTDLAPLVKRFPVLDAPDAARWMSGTFGRSDVPGPSTYWIDAVVTLAPDAVERLVSAYAPTAAGEVPDVVEGMRDRLPSGPFLSGDALDAAFDHERWYASAYLDPGSGELVLVATGV</sequence>
<evidence type="ECO:0000313" key="3">
    <source>
        <dbReference type="Proteomes" id="UP001595833"/>
    </source>
</evidence>